<accession>A0A246F335</accession>
<organism evidence="2 3">
    <name type="scientific">Pseudomonas nitroreducens</name>
    <dbReference type="NCBI Taxonomy" id="46680"/>
    <lineage>
        <taxon>Bacteria</taxon>
        <taxon>Pseudomonadati</taxon>
        <taxon>Pseudomonadota</taxon>
        <taxon>Gammaproteobacteria</taxon>
        <taxon>Pseudomonadales</taxon>
        <taxon>Pseudomonadaceae</taxon>
        <taxon>Pseudomonas</taxon>
    </lineage>
</organism>
<dbReference type="EMBL" id="NJBA01000018">
    <property type="protein sequence ID" value="OWP47445.1"/>
    <property type="molecule type" value="Genomic_DNA"/>
</dbReference>
<dbReference type="Proteomes" id="UP000198145">
    <property type="component" value="Unassembled WGS sequence"/>
</dbReference>
<gene>
    <name evidence="2" type="ORF">CEG18_28760</name>
</gene>
<proteinExistence type="predicted"/>
<evidence type="ECO:0000256" key="1">
    <source>
        <dbReference type="SAM" id="Phobius"/>
    </source>
</evidence>
<evidence type="ECO:0000313" key="3">
    <source>
        <dbReference type="Proteomes" id="UP000198145"/>
    </source>
</evidence>
<dbReference type="AlphaFoldDB" id="A0A246F335"/>
<name>A0A246F335_PSENT</name>
<keyword evidence="1" id="KW-1133">Transmembrane helix</keyword>
<sequence>MSIPSIDQLQELPAPPSEVSYWPQTWAWAVLAVLVLLALAAWAAWRYRKWQRDRYRREALLLLDDLSAALEDPARRLAALRQLPALVKRVALSMPGAEAPAPLGGGAWQAYLQRRSSVTLPADLDQRLALLAYAPDARVQALDEQDVRALLAACRVWVEVHHVAA</sequence>
<comment type="caution">
    <text evidence="2">The sequence shown here is derived from an EMBL/GenBank/DDBJ whole genome shotgun (WGS) entry which is preliminary data.</text>
</comment>
<evidence type="ECO:0000313" key="2">
    <source>
        <dbReference type="EMBL" id="OWP47445.1"/>
    </source>
</evidence>
<keyword evidence="1" id="KW-0812">Transmembrane</keyword>
<keyword evidence="1" id="KW-0472">Membrane</keyword>
<dbReference type="InterPro" id="IPR025489">
    <property type="entry name" value="DUF4381"/>
</dbReference>
<evidence type="ECO:0008006" key="4">
    <source>
        <dbReference type="Google" id="ProtNLM"/>
    </source>
</evidence>
<protein>
    <recommendedName>
        <fullName evidence="4">DUF4381 domain-containing protein</fullName>
    </recommendedName>
</protein>
<feature type="transmembrane region" description="Helical" evidence="1">
    <location>
        <begin position="26"/>
        <end position="47"/>
    </location>
</feature>
<dbReference type="RefSeq" id="WP_088421787.1">
    <property type="nucleotide sequence ID" value="NZ_NJBA01000018.1"/>
</dbReference>
<dbReference type="Pfam" id="PF14316">
    <property type="entry name" value="DUF4381"/>
    <property type="match status" value="1"/>
</dbReference>
<reference evidence="2 3" key="1">
    <citation type="submission" date="2017-06" db="EMBL/GenBank/DDBJ databases">
        <title>Draft genome of Pseudomonas nitroreducens DF05.</title>
        <authorList>
            <person name="Iyer R."/>
        </authorList>
    </citation>
    <scope>NUCLEOTIDE SEQUENCE [LARGE SCALE GENOMIC DNA]</scope>
    <source>
        <strain evidence="2 3">DF05</strain>
    </source>
</reference>